<accession>A0AA94PUS1</accession>
<dbReference type="GO" id="GO:0005506">
    <property type="term" value="F:iron ion binding"/>
    <property type="evidence" value="ECO:0007669"/>
    <property type="project" value="InterPro"/>
</dbReference>
<dbReference type="RefSeq" id="WP_133987218.1">
    <property type="nucleotide sequence ID" value="NZ_SOBK01000003.1"/>
</dbReference>
<evidence type="ECO:0000256" key="2">
    <source>
        <dbReference type="ARBA" id="ARBA00022692"/>
    </source>
</evidence>
<dbReference type="AlphaFoldDB" id="A0AA94PUS1"/>
<evidence type="ECO:0000259" key="6">
    <source>
        <dbReference type="Pfam" id="PF04116"/>
    </source>
</evidence>
<gene>
    <name evidence="7" type="ORF">EDC59_103312</name>
</gene>
<organism evidence="7 8">
    <name type="scientific">Pseudodesulfovibrio indicus</name>
    <dbReference type="NCBI Taxonomy" id="1716143"/>
    <lineage>
        <taxon>Bacteria</taxon>
        <taxon>Pseudomonadati</taxon>
        <taxon>Thermodesulfobacteriota</taxon>
        <taxon>Desulfovibrionia</taxon>
        <taxon>Desulfovibrionales</taxon>
        <taxon>Desulfovibrionaceae</taxon>
    </lineage>
</organism>
<dbReference type="PANTHER" id="PTHR11863">
    <property type="entry name" value="STEROL DESATURASE"/>
    <property type="match status" value="1"/>
</dbReference>
<feature type="transmembrane region" description="Helical" evidence="5">
    <location>
        <begin position="84"/>
        <end position="108"/>
    </location>
</feature>
<evidence type="ECO:0000256" key="5">
    <source>
        <dbReference type="SAM" id="Phobius"/>
    </source>
</evidence>
<evidence type="ECO:0000313" key="7">
    <source>
        <dbReference type="EMBL" id="TDT90008.1"/>
    </source>
</evidence>
<keyword evidence="2 5" id="KW-0812">Transmembrane</keyword>
<keyword evidence="4 5" id="KW-0472">Membrane</keyword>
<evidence type="ECO:0000256" key="3">
    <source>
        <dbReference type="ARBA" id="ARBA00022989"/>
    </source>
</evidence>
<comment type="subcellular location">
    <subcellularLocation>
        <location evidence="1">Membrane</location>
    </subcellularLocation>
</comment>
<feature type="transmembrane region" description="Helical" evidence="5">
    <location>
        <begin position="39"/>
        <end position="64"/>
    </location>
</feature>
<dbReference type="Proteomes" id="UP000295506">
    <property type="component" value="Unassembled WGS sequence"/>
</dbReference>
<dbReference type="InterPro" id="IPR006694">
    <property type="entry name" value="Fatty_acid_hydroxylase"/>
</dbReference>
<proteinExistence type="predicted"/>
<dbReference type="GO" id="GO:0008610">
    <property type="term" value="P:lipid biosynthetic process"/>
    <property type="evidence" value="ECO:0007669"/>
    <property type="project" value="InterPro"/>
</dbReference>
<reference evidence="7 8" key="1">
    <citation type="submission" date="2019-03" db="EMBL/GenBank/DDBJ databases">
        <title>Genomic Encyclopedia of Type Strains, Phase IV (KMG-IV): sequencing the most valuable type-strain genomes for metagenomic binning, comparative biology and taxonomic classification.</title>
        <authorList>
            <person name="Goeker M."/>
        </authorList>
    </citation>
    <scope>NUCLEOTIDE SEQUENCE [LARGE SCALE GENOMIC DNA]</scope>
    <source>
        <strain evidence="7 8">DSM 101483</strain>
    </source>
</reference>
<dbReference type="InterPro" id="IPR050307">
    <property type="entry name" value="Sterol_Desaturase_Related"/>
</dbReference>
<feature type="transmembrane region" description="Helical" evidence="5">
    <location>
        <begin position="6"/>
        <end position="27"/>
    </location>
</feature>
<dbReference type="GO" id="GO:0016020">
    <property type="term" value="C:membrane"/>
    <property type="evidence" value="ECO:0007669"/>
    <property type="project" value="UniProtKB-SubCell"/>
</dbReference>
<dbReference type="GO" id="GO:0016491">
    <property type="term" value="F:oxidoreductase activity"/>
    <property type="evidence" value="ECO:0007669"/>
    <property type="project" value="InterPro"/>
</dbReference>
<feature type="domain" description="Fatty acid hydroxylase" evidence="6">
    <location>
        <begin position="87"/>
        <end position="224"/>
    </location>
</feature>
<name>A0AA94PUS1_9BACT</name>
<keyword evidence="3 5" id="KW-1133">Transmembrane helix</keyword>
<sequence length="260" mass="29077">MNPELLLRLGSFLAVLVVMGVAETLLPRRPLSSGKARRWFANLSVSFLSAGLARLAAPLVPAALAAYCAANHIGLLNLVPTPPAIAWLVSLAALDLLIYGQHVAFHHYRPLWRVHRMHHADLDIDASTGVRFHPIEIVLSLFLKLAAVFLLGPPPGAVILFEVLLNGCALFNHANLRLPLDADRKLRLFLVTPDMHRVHHSTDMREANRNFGFTVPFWDRLFGTYKDQPDLGHDRMRIGLNIFRDPQYGGLLNMLTIPFR</sequence>
<dbReference type="Pfam" id="PF04116">
    <property type="entry name" value="FA_hydroxylase"/>
    <property type="match status" value="1"/>
</dbReference>
<evidence type="ECO:0000313" key="8">
    <source>
        <dbReference type="Proteomes" id="UP000295506"/>
    </source>
</evidence>
<evidence type="ECO:0000256" key="4">
    <source>
        <dbReference type="ARBA" id="ARBA00023136"/>
    </source>
</evidence>
<feature type="transmembrane region" description="Helical" evidence="5">
    <location>
        <begin position="129"/>
        <end position="151"/>
    </location>
</feature>
<evidence type="ECO:0000256" key="1">
    <source>
        <dbReference type="ARBA" id="ARBA00004370"/>
    </source>
</evidence>
<comment type="caution">
    <text evidence="7">The sequence shown here is derived from an EMBL/GenBank/DDBJ whole genome shotgun (WGS) entry which is preliminary data.</text>
</comment>
<protein>
    <submittedName>
        <fullName evidence="7">Sterol desaturase/sphingolipid hydroxylase (Fatty acid hydroxylase superfamily)</fullName>
    </submittedName>
</protein>
<dbReference type="EMBL" id="SOBK01000003">
    <property type="protein sequence ID" value="TDT90008.1"/>
    <property type="molecule type" value="Genomic_DNA"/>
</dbReference>